<proteinExistence type="inferred from homology"/>
<dbReference type="InterPro" id="IPR029000">
    <property type="entry name" value="Cyclophilin-like_dom_sf"/>
</dbReference>
<evidence type="ECO:0000313" key="6">
    <source>
        <dbReference type="EMBL" id="EKT81441.1"/>
    </source>
</evidence>
<evidence type="ECO:0000256" key="2">
    <source>
        <dbReference type="ARBA" id="ARBA00023110"/>
    </source>
</evidence>
<comment type="similarity">
    <text evidence="4">Belongs to the cyclophilin-type PPIase family.</text>
</comment>
<accession>K8XKT9</accession>
<dbReference type="EMBL" id="AJYC02000057">
    <property type="protein sequence ID" value="EKT81441.1"/>
    <property type="molecule type" value="Genomic_DNA"/>
</dbReference>
<reference evidence="6 7" key="1">
    <citation type="journal article" date="2013" name="Genome Announc.">
        <title>Draft Genome Sequence of Rhodococcus opacus Strain M213 Shows a Diverse Catabolic Potential.</title>
        <authorList>
            <person name="Pathak A."/>
            <person name="Green S.J."/>
            <person name="Ogram A."/>
            <person name="Chauhan A."/>
        </authorList>
    </citation>
    <scope>NUCLEOTIDE SEQUENCE [LARGE SCALE GENOMIC DNA]</scope>
    <source>
        <strain evidence="6 7">M213</strain>
    </source>
</reference>
<dbReference type="GO" id="GO:0003755">
    <property type="term" value="F:peptidyl-prolyl cis-trans isomerase activity"/>
    <property type="evidence" value="ECO:0007669"/>
    <property type="project" value="UniProtKB-UniRule"/>
</dbReference>
<dbReference type="RefSeq" id="WP_005257963.1">
    <property type="nucleotide sequence ID" value="NZ_AJYC02000057.1"/>
</dbReference>
<gene>
    <name evidence="6" type="ORF">WSS_A17211</name>
</gene>
<feature type="domain" description="PPIase cyclophilin-type" evidence="5">
    <location>
        <begin position="46"/>
        <end position="209"/>
    </location>
</feature>
<name>K8XKT9_RHOOP</name>
<sequence>MRITHPRWLGAIAVLVSLFLLPAPSVAAAPQPMPPAAPNPRIVMVTEVGPIVYELYPDKAPKSVEQFLRYVDTGYVNGGSFFRSARQDNQPGNAVKIDVIQGDVHPWTAKVPPIPPVELETTNQTGLTHSAGTLSFARTGTNPANSSFFITTEDEPELDFGGERHPDGQGFAAFGRVVQGMEIVHLIHALPTQGQSIIVPPRILSAARI</sequence>
<dbReference type="PROSITE" id="PS50072">
    <property type="entry name" value="CSA_PPIASE_2"/>
    <property type="match status" value="1"/>
</dbReference>
<evidence type="ECO:0000256" key="3">
    <source>
        <dbReference type="ARBA" id="ARBA00023235"/>
    </source>
</evidence>
<keyword evidence="2 4" id="KW-0697">Rotamase</keyword>
<dbReference type="PRINTS" id="PR00153">
    <property type="entry name" value="CSAPPISMRASE"/>
</dbReference>
<dbReference type="EC" id="5.2.1.8" evidence="4"/>
<keyword evidence="4" id="KW-0732">Signal</keyword>
<comment type="caution">
    <text evidence="6">The sequence shown here is derived from an EMBL/GenBank/DDBJ whole genome shotgun (WGS) entry which is preliminary data.</text>
</comment>
<dbReference type="InterPro" id="IPR002130">
    <property type="entry name" value="Cyclophilin-type_PPIase_dom"/>
</dbReference>
<keyword evidence="3 4" id="KW-0413">Isomerase</keyword>
<comment type="catalytic activity">
    <reaction evidence="4">
        <text>[protein]-peptidylproline (omega=180) = [protein]-peptidylproline (omega=0)</text>
        <dbReference type="Rhea" id="RHEA:16237"/>
        <dbReference type="Rhea" id="RHEA-COMP:10747"/>
        <dbReference type="Rhea" id="RHEA-COMP:10748"/>
        <dbReference type="ChEBI" id="CHEBI:83833"/>
        <dbReference type="ChEBI" id="CHEBI:83834"/>
        <dbReference type="EC" id="5.2.1.8"/>
    </reaction>
</comment>
<feature type="chain" id="PRO_5006527580" description="Peptidyl-prolyl cis-trans isomerase" evidence="4">
    <location>
        <begin position="29"/>
        <end position="209"/>
    </location>
</feature>
<evidence type="ECO:0000313" key="7">
    <source>
        <dbReference type="Proteomes" id="UP000005951"/>
    </source>
</evidence>
<dbReference type="AlphaFoldDB" id="K8XKT9"/>
<dbReference type="Proteomes" id="UP000005951">
    <property type="component" value="Unassembled WGS sequence"/>
</dbReference>
<protein>
    <recommendedName>
        <fullName evidence="4">Peptidyl-prolyl cis-trans isomerase</fullName>
        <shortName evidence="4">PPIase</shortName>
        <ecNumber evidence="4">5.2.1.8</ecNumber>
    </recommendedName>
</protein>
<dbReference type="PANTHER" id="PTHR45625">
    <property type="entry name" value="PEPTIDYL-PROLYL CIS-TRANS ISOMERASE-RELATED"/>
    <property type="match status" value="1"/>
</dbReference>
<evidence type="ECO:0000256" key="1">
    <source>
        <dbReference type="ARBA" id="ARBA00002388"/>
    </source>
</evidence>
<dbReference type="InterPro" id="IPR044666">
    <property type="entry name" value="Cyclophilin_A-like"/>
</dbReference>
<dbReference type="Pfam" id="PF00160">
    <property type="entry name" value="Pro_isomerase"/>
    <property type="match status" value="1"/>
</dbReference>
<comment type="function">
    <text evidence="1 4">PPIases accelerate the folding of proteins. It catalyzes the cis-trans isomerization of proline imidic peptide bonds in oligopeptides.</text>
</comment>
<evidence type="ECO:0000259" key="5">
    <source>
        <dbReference type="PROSITE" id="PS50072"/>
    </source>
</evidence>
<evidence type="ECO:0000256" key="4">
    <source>
        <dbReference type="RuleBase" id="RU363019"/>
    </source>
</evidence>
<dbReference type="PANTHER" id="PTHR45625:SF4">
    <property type="entry name" value="PEPTIDYLPROLYL ISOMERASE DOMAIN AND WD REPEAT-CONTAINING PROTEIN 1"/>
    <property type="match status" value="1"/>
</dbReference>
<dbReference type="Gene3D" id="2.40.100.10">
    <property type="entry name" value="Cyclophilin-like"/>
    <property type="match status" value="1"/>
</dbReference>
<organism evidence="6 7">
    <name type="scientific">Rhodococcus opacus M213</name>
    <dbReference type="NCBI Taxonomy" id="1129896"/>
    <lineage>
        <taxon>Bacteria</taxon>
        <taxon>Bacillati</taxon>
        <taxon>Actinomycetota</taxon>
        <taxon>Actinomycetes</taxon>
        <taxon>Mycobacteriales</taxon>
        <taxon>Nocardiaceae</taxon>
        <taxon>Rhodococcus</taxon>
    </lineage>
</organism>
<dbReference type="SUPFAM" id="SSF50891">
    <property type="entry name" value="Cyclophilin-like"/>
    <property type="match status" value="1"/>
</dbReference>
<feature type="signal peptide" evidence="4">
    <location>
        <begin position="1"/>
        <end position="28"/>
    </location>
</feature>